<accession>A0ABV2AVD3</accession>
<evidence type="ECO:0000313" key="1">
    <source>
        <dbReference type="EMBL" id="MES1923414.1"/>
    </source>
</evidence>
<organism evidence="1 2">
    <name type="scientific">Bonamia ostreae</name>
    <dbReference type="NCBI Taxonomy" id="126728"/>
    <lineage>
        <taxon>Eukaryota</taxon>
        <taxon>Sar</taxon>
        <taxon>Rhizaria</taxon>
        <taxon>Endomyxa</taxon>
        <taxon>Ascetosporea</taxon>
        <taxon>Haplosporida</taxon>
        <taxon>Bonamia</taxon>
    </lineage>
</organism>
<keyword evidence="2" id="KW-1185">Reference proteome</keyword>
<gene>
    <name evidence="1" type="ORF">MHBO_004981</name>
</gene>
<feature type="non-terminal residue" evidence="1">
    <location>
        <position position="58"/>
    </location>
</feature>
<dbReference type="Proteomes" id="UP001439008">
    <property type="component" value="Unassembled WGS sequence"/>
</dbReference>
<sequence length="58" mass="6226">AVTDFGEMSEPSEVGFSPVLYHKTSAGACVKKESHPDTAIAMVAEGCNTRRPIREDTT</sequence>
<proteinExistence type="predicted"/>
<evidence type="ECO:0000313" key="2">
    <source>
        <dbReference type="Proteomes" id="UP001439008"/>
    </source>
</evidence>
<feature type="non-terminal residue" evidence="1">
    <location>
        <position position="1"/>
    </location>
</feature>
<comment type="caution">
    <text evidence="1">The sequence shown here is derived from an EMBL/GenBank/DDBJ whole genome shotgun (WGS) entry which is preliminary data.</text>
</comment>
<dbReference type="EMBL" id="JBDODL010006088">
    <property type="protein sequence ID" value="MES1923414.1"/>
    <property type="molecule type" value="Genomic_DNA"/>
</dbReference>
<protein>
    <submittedName>
        <fullName evidence="1">Uncharacterized protein</fullName>
    </submittedName>
</protein>
<name>A0ABV2AVD3_9EUKA</name>
<reference evidence="1 2" key="1">
    <citation type="journal article" date="2024" name="BMC Biol.">
        <title>Comparative genomics of Ascetosporea gives new insight into the evolutionary basis for animal parasitism in Rhizaria.</title>
        <authorList>
            <person name="Hiltunen Thoren M."/>
            <person name="Onut-Brannstrom I."/>
            <person name="Alfjorden A."/>
            <person name="Peckova H."/>
            <person name="Swords F."/>
            <person name="Hooper C."/>
            <person name="Holzer A.S."/>
            <person name="Bass D."/>
            <person name="Burki F."/>
        </authorList>
    </citation>
    <scope>NUCLEOTIDE SEQUENCE [LARGE SCALE GENOMIC DNA]</scope>
    <source>
        <strain evidence="1">20-A016</strain>
    </source>
</reference>